<dbReference type="InterPro" id="IPR036230">
    <property type="entry name" value="LeuA_allosteric_dom_sf"/>
</dbReference>
<dbReference type="GO" id="GO:0003985">
    <property type="term" value="F:acetyl-CoA C-acetyltransferase activity"/>
    <property type="evidence" value="ECO:0007669"/>
    <property type="project" value="UniProtKB-UniRule"/>
</dbReference>
<dbReference type="GO" id="GO:0009098">
    <property type="term" value="P:L-leucine biosynthetic process"/>
    <property type="evidence" value="ECO:0007669"/>
    <property type="project" value="UniProtKB-UniRule"/>
</dbReference>
<keyword evidence="8 10" id="KW-0479">Metal-binding</keyword>
<dbReference type="Pfam" id="PF22615">
    <property type="entry name" value="IPMS_D2"/>
    <property type="match status" value="1"/>
</dbReference>
<dbReference type="InterPro" id="IPR002034">
    <property type="entry name" value="AIPM/Hcit_synth_CS"/>
</dbReference>
<comment type="catalytic activity">
    <reaction evidence="1 10">
        <text>3-methyl-2-oxobutanoate + acetyl-CoA + H2O = (2S)-2-isopropylmalate + CoA + H(+)</text>
        <dbReference type="Rhea" id="RHEA:21524"/>
        <dbReference type="ChEBI" id="CHEBI:1178"/>
        <dbReference type="ChEBI" id="CHEBI:11851"/>
        <dbReference type="ChEBI" id="CHEBI:15377"/>
        <dbReference type="ChEBI" id="CHEBI:15378"/>
        <dbReference type="ChEBI" id="CHEBI:57287"/>
        <dbReference type="ChEBI" id="CHEBI:57288"/>
        <dbReference type="EC" id="2.3.3.13"/>
    </reaction>
</comment>
<dbReference type="Gene3D" id="3.20.20.70">
    <property type="entry name" value="Aldolase class I"/>
    <property type="match status" value="1"/>
</dbReference>
<dbReference type="InterPro" id="IPR039371">
    <property type="entry name" value="LeuA_N_DRE-TIM"/>
</dbReference>
<evidence type="ECO:0000256" key="8">
    <source>
        <dbReference type="ARBA" id="ARBA00022723"/>
    </source>
</evidence>
<comment type="cofactor">
    <cofactor evidence="10">
        <name>Mg(2+)</name>
        <dbReference type="ChEBI" id="CHEBI:18420"/>
    </cofactor>
</comment>
<comment type="similarity">
    <text evidence="3 10">Belongs to the alpha-IPM synthase/homocitrate synthase family. LeuA type 2 subfamily.</text>
</comment>
<evidence type="ECO:0000256" key="3">
    <source>
        <dbReference type="ARBA" id="ARBA00009767"/>
    </source>
</evidence>
<proteinExistence type="inferred from homology"/>
<dbReference type="UniPathway" id="UPA00048">
    <property type="reaction ID" value="UER00070"/>
</dbReference>
<evidence type="ECO:0000256" key="2">
    <source>
        <dbReference type="ARBA" id="ARBA00004689"/>
    </source>
</evidence>
<dbReference type="EMBL" id="PQCO01000311">
    <property type="protein sequence ID" value="PUD98326.1"/>
    <property type="molecule type" value="Genomic_DNA"/>
</dbReference>
<keyword evidence="7 10" id="KW-0808">Transferase</keyword>
<dbReference type="InterPro" id="IPR005668">
    <property type="entry name" value="IPM_Synthase"/>
</dbReference>
<dbReference type="GO" id="GO:0003852">
    <property type="term" value="F:2-isopropylmalate synthase activity"/>
    <property type="evidence" value="ECO:0007669"/>
    <property type="project" value="UniProtKB-UniRule"/>
</dbReference>
<keyword evidence="10" id="KW-0460">Magnesium</keyword>
<evidence type="ECO:0000256" key="6">
    <source>
        <dbReference type="ARBA" id="ARBA00022605"/>
    </source>
</evidence>
<dbReference type="NCBIfam" id="TIGR00970">
    <property type="entry name" value="leuA_yeast"/>
    <property type="match status" value="1"/>
</dbReference>
<dbReference type="SUPFAM" id="SSF51569">
    <property type="entry name" value="Aldolase"/>
    <property type="match status" value="1"/>
</dbReference>
<dbReference type="InterPro" id="IPR013709">
    <property type="entry name" value="2-isopropylmalate_synth_dimer"/>
</dbReference>
<comment type="caution">
    <text evidence="12">The sequence shown here is derived from an EMBL/GenBank/DDBJ whole genome shotgun (WGS) entry which is preliminary data.</text>
</comment>
<gene>
    <name evidence="10 12" type="primary">leuA</name>
    <name evidence="12" type="ORF">C3L24_12990</name>
</gene>
<evidence type="ECO:0000256" key="4">
    <source>
        <dbReference type="ARBA" id="ARBA00012973"/>
    </source>
</evidence>
<dbReference type="GO" id="GO:0000287">
    <property type="term" value="F:magnesium ion binding"/>
    <property type="evidence" value="ECO:0007669"/>
    <property type="project" value="UniProtKB-UniRule"/>
</dbReference>
<feature type="region of interest" description="Regulatory domain" evidence="10">
    <location>
        <begin position="437"/>
        <end position="555"/>
    </location>
</feature>
<comment type="subcellular location">
    <subcellularLocation>
        <location evidence="10">Cytoplasm</location>
    </subcellularLocation>
</comment>
<keyword evidence="9 10" id="KW-0100">Branched-chain amino acid biosynthesis</keyword>
<dbReference type="AlphaFoldDB" id="A0A657PZ32"/>
<evidence type="ECO:0000256" key="7">
    <source>
        <dbReference type="ARBA" id="ARBA00022679"/>
    </source>
</evidence>
<dbReference type="EC" id="2.3.3.13" evidence="4 10"/>
<dbReference type="Pfam" id="PF08502">
    <property type="entry name" value="LeuA_dimer"/>
    <property type="match status" value="1"/>
</dbReference>
<evidence type="ECO:0000256" key="5">
    <source>
        <dbReference type="ARBA" id="ARBA00022430"/>
    </source>
</evidence>
<dbReference type="SMART" id="SM00917">
    <property type="entry name" value="LeuA_dimer"/>
    <property type="match status" value="1"/>
</dbReference>
<dbReference type="PROSITE" id="PS00815">
    <property type="entry name" value="AIPM_HOMOCIT_SYNTH_1"/>
    <property type="match status" value="1"/>
</dbReference>
<keyword evidence="5 10" id="KW-0432">Leucine biosynthesis</keyword>
<dbReference type="Gene3D" id="3.30.160.270">
    <property type="match status" value="1"/>
</dbReference>
<evidence type="ECO:0000313" key="12">
    <source>
        <dbReference type="EMBL" id="PUD98326.1"/>
    </source>
</evidence>
<feature type="binding site" evidence="10">
    <location>
        <position position="246"/>
    </location>
    <ligand>
        <name>Mg(2+)</name>
        <dbReference type="ChEBI" id="CHEBI:18420"/>
    </ligand>
</feature>
<reference evidence="12 13" key="1">
    <citation type="submission" date="2018-01" db="EMBL/GenBank/DDBJ databases">
        <title>Novel co-symbiosis in the lucinid bivalve Phacoides pectinatus.</title>
        <authorList>
            <person name="Lim S.J."/>
            <person name="Davis B.G."/>
            <person name="Gill D.E."/>
            <person name="Engel A.S."/>
            <person name="Anderson L.C."/>
            <person name="Campbell B.J."/>
        </authorList>
    </citation>
    <scope>NUCLEOTIDE SEQUENCE [LARGE SCALE GENOMIC DNA]</scope>
    <source>
        <strain evidence="12">N3_P5</strain>
    </source>
</reference>
<evidence type="ECO:0000256" key="10">
    <source>
        <dbReference type="HAMAP-Rule" id="MF_00572"/>
    </source>
</evidence>
<feature type="binding site" evidence="10">
    <location>
        <position position="244"/>
    </location>
    <ligand>
        <name>Mg(2+)</name>
        <dbReference type="ChEBI" id="CHEBI:18420"/>
    </ligand>
</feature>
<dbReference type="InterPro" id="IPR054692">
    <property type="entry name" value="LeuA-like_post-cat"/>
</dbReference>
<name>A0A657PZ32_9GAMM</name>
<dbReference type="Pfam" id="PF00682">
    <property type="entry name" value="HMGL-like"/>
    <property type="match status" value="1"/>
</dbReference>
<comment type="function">
    <text evidence="10">Catalyzes the condensation of the acetyl group of acetyl-CoA with 3-methyl-2-oxobutanoate (2-ketoisovalerate) to form 3-carboxy-3-hydroxy-4-methylpentanoate (2-isopropylmalate).</text>
</comment>
<dbReference type="PROSITE" id="PS50991">
    <property type="entry name" value="PYR_CT"/>
    <property type="match status" value="1"/>
</dbReference>
<evidence type="ECO:0000313" key="13">
    <source>
        <dbReference type="Proteomes" id="UP000250928"/>
    </source>
</evidence>
<feature type="binding site" evidence="10">
    <location>
        <position position="280"/>
    </location>
    <ligand>
        <name>Mg(2+)</name>
        <dbReference type="ChEBI" id="CHEBI:18420"/>
    </ligand>
</feature>
<evidence type="ECO:0000259" key="11">
    <source>
        <dbReference type="PROSITE" id="PS50991"/>
    </source>
</evidence>
<dbReference type="Proteomes" id="UP000250928">
    <property type="component" value="Unassembled WGS sequence"/>
</dbReference>
<dbReference type="NCBIfam" id="NF002991">
    <property type="entry name" value="PRK03739.1"/>
    <property type="match status" value="1"/>
</dbReference>
<feature type="domain" description="Pyruvate carboxyltransferase" evidence="11">
    <location>
        <begin position="31"/>
        <end position="305"/>
    </location>
</feature>
<evidence type="ECO:0000256" key="9">
    <source>
        <dbReference type="ARBA" id="ARBA00023304"/>
    </source>
</evidence>
<comment type="pathway">
    <text evidence="2 10">Amino-acid biosynthesis; L-leucine biosynthesis; L-leucine from 3-methyl-2-oxobutanoate: step 1/4.</text>
</comment>
<dbReference type="CDD" id="cd07942">
    <property type="entry name" value="DRE_TIM_LeuA"/>
    <property type="match status" value="1"/>
</dbReference>
<sequence>MKPFDHTKYRPVAAVPLNSRQWPNRTIERAPRWASVDLRDGNQALLEPMSVEQKQRLWALLVKMGFKEIEVGFPSASRPDYEFVRWLIDQERIPEDVTIQALVQAREDLIARTFEALKGCRRAIVHVYNSTSTVQRERVFRKERDGITAIAVAGARMLQAEAARHPETEWVFQYSPESFSGTEAEYAVEICDEVIDVWQPTPERPCIINLPATVEGSTPNVFADQVEYFATHVSRRDSIILSIHAHNDRGCAVAASELALLAGADRMEGTLLGNGERTGNMDILTMAMNLYSQGIDPGLDLSNPDEIIQVSTECTGIPVHPRHPWVGELVYTAFSGSHQDAIRKCLQQQRAGEPWQVAYLPIDPRDIGRDYQAVIRVNSQSGKGGVAFVLERDYGLSLPRWMQIELAQLVQKVTEETAGEVNSQTIYKLFVEHFVADARPVAMTGYRLDRDNNDVIEVTLSENGNPAVIEGRGEGAISAFVDAWHNHNGQQINIIDYNEHAIGEGTDTEAVAYVQINVDGTRVSGVAFSQDTVSASLNAVISALNRARTNQSKAA</sequence>
<feature type="binding site" evidence="10">
    <location>
        <position position="40"/>
    </location>
    <ligand>
        <name>Mg(2+)</name>
        <dbReference type="ChEBI" id="CHEBI:18420"/>
    </ligand>
</feature>
<dbReference type="InterPro" id="IPR000891">
    <property type="entry name" value="PYR_CT"/>
</dbReference>
<dbReference type="GO" id="GO:0005737">
    <property type="term" value="C:cytoplasm"/>
    <property type="evidence" value="ECO:0007669"/>
    <property type="project" value="UniProtKB-SubCell"/>
</dbReference>
<keyword evidence="10" id="KW-0963">Cytoplasm</keyword>
<dbReference type="PANTHER" id="PTHR46911">
    <property type="match status" value="1"/>
</dbReference>
<dbReference type="InterPro" id="IPR013785">
    <property type="entry name" value="Aldolase_TIM"/>
</dbReference>
<comment type="subunit">
    <text evidence="10">Homodimer.</text>
</comment>
<dbReference type="SUPFAM" id="SSF89000">
    <property type="entry name" value="post-HMGL domain-like"/>
    <property type="match status" value="1"/>
</dbReference>
<protein>
    <recommendedName>
        <fullName evidence="4 10">2-isopropylmalate synthase</fullName>
        <ecNumber evidence="4 10">2.3.3.13</ecNumber>
    </recommendedName>
    <alternativeName>
        <fullName evidence="10">Alpha-IPM synthase</fullName>
    </alternativeName>
    <alternativeName>
        <fullName evidence="10">Alpha-isopropylmalate synthase</fullName>
    </alternativeName>
</protein>
<dbReference type="HAMAP" id="MF_00572">
    <property type="entry name" value="LeuA_type2"/>
    <property type="match status" value="1"/>
</dbReference>
<dbReference type="SUPFAM" id="SSF110921">
    <property type="entry name" value="2-isopropylmalate synthase LeuA, allosteric (dimerisation) domain"/>
    <property type="match status" value="1"/>
</dbReference>
<evidence type="ECO:0000256" key="1">
    <source>
        <dbReference type="ARBA" id="ARBA00000064"/>
    </source>
</evidence>
<organism evidence="12 13">
    <name type="scientific">Candidatus Sedimenticola endophacoides</name>
    <dbReference type="NCBI Taxonomy" id="2548426"/>
    <lineage>
        <taxon>Bacteria</taxon>
        <taxon>Pseudomonadati</taxon>
        <taxon>Pseudomonadota</taxon>
        <taxon>Gammaproteobacteria</taxon>
        <taxon>Chromatiales</taxon>
        <taxon>Sedimenticolaceae</taxon>
        <taxon>Sedimenticola</taxon>
    </lineage>
</organism>
<keyword evidence="6 10" id="KW-0028">Amino-acid biosynthesis</keyword>
<dbReference type="PANTHER" id="PTHR46911:SF1">
    <property type="entry name" value="2-ISOPROPYLMALATE SYNTHASE"/>
    <property type="match status" value="1"/>
</dbReference>
<dbReference type="PROSITE" id="PS00816">
    <property type="entry name" value="AIPM_HOMOCIT_SYNTH_2"/>
    <property type="match status" value="1"/>
</dbReference>
<accession>A0A657PZ32</accession>